<name>A0ACA9KIJ0_9GLOM</name>
<comment type="caution">
    <text evidence="1">The sequence shown here is derived from an EMBL/GenBank/DDBJ whole genome shotgun (WGS) entry which is preliminary data.</text>
</comment>
<dbReference type="Proteomes" id="UP000789860">
    <property type="component" value="Unassembled WGS sequence"/>
</dbReference>
<proteinExistence type="predicted"/>
<gene>
    <name evidence="1" type="ORF">SCALOS_LOCUS2131</name>
</gene>
<sequence length="170" mass="19520">FDELVKKVIKPNLQANKVVIVDRYIDSTFVYQGLEGSLGIDIVQEVAKKTLDLPLPDITFILDIDPIKAQERLKKRRLETELKKLFPERIYIVDAEKSEDEILTEVQDIIKQNHSPKKESNLPQFVRSSETPEDAAKREVFEETNLVVENLEKIGEGNVFYANLSKGNQH</sequence>
<dbReference type="EMBL" id="CAJVPM010001778">
    <property type="protein sequence ID" value="CAG8473513.1"/>
    <property type="molecule type" value="Genomic_DNA"/>
</dbReference>
<evidence type="ECO:0000313" key="1">
    <source>
        <dbReference type="EMBL" id="CAG8473513.1"/>
    </source>
</evidence>
<feature type="non-terminal residue" evidence="1">
    <location>
        <position position="1"/>
    </location>
</feature>
<accession>A0ACA9KIJ0</accession>
<protein>
    <submittedName>
        <fullName evidence="1">1904_t:CDS:1</fullName>
    </submittedName>
</protein>
<reference evidence="1" key="1">
    <citation type="submission" date="2021-06" db="EMBL/GenBank/DDBJ databases">
        <authorList>
            <person name="Kallberg Y."/>
            <person name="Tangrot J."/>
            <person name="Rosling A."/>
        </authorList>
    </citation>
    <scope>NUCLEOTIDE SEQUENCE</scope>
    <source>
        <strain evidence="1">AU212A</strain>
    </source>
</reference>
<organism evidence="1 2">
    <name type="scientific">Scutellospora calospora</name>
    <dbReference type="NCBI Taxonomy" id="85575"/>
    <lineage>
        <taxon>Eukaryota</taxon>
        <taxon>Fungi</taxon>
        <taxon>Fungi incertae sedis</taxon>
        <taxon>Mucoromycota</taxon>
        <taxon>Glomeromycotina</taxon>
        <taxon>Glomeromycetes</taxon>
        <taxon>Diversisporales</taxon>
        <taxon>Gigasporaceae</taxon>
        <taxon>Scutellospora</taxon>
    </lineage>
</organism>
<evidence type="ECO:0000313" key="2">
    <source>
        <dbReference type="Proteomes" id="UP000789860"/>
    </source>
</evidence>
<keyword evidence="2" id="KW-1185">Reference proteome</keyword>